<gene>
    <name evidence="5" type="ORF">S2091_4609</name>
</gene>
<proteinExistence type="predicted"/>
<dbReference type="SUPFAM" id="SSF52172">
    <property type="entry name" value="CheY-like"/>
    <property type="match status" value="1"/>
</dbReference>
<keyword evidence="1" id="KW-0597">Phosphoprotein</keyword>
<dbReference type="SMART" id="SM00052">
    <property type="entry name" value="EAL"/>
    <property type="match status" value="1"/>
</dbReference>
<dbReference type="Gene3D" id="3.20.20.450">
    <property type="entry name" value="EAL domain"/>
    <property type="match status" value="1"/>
</dbReference>
<evidence type="ECO:0000313" key="6">
    <source>
        <dbReference type="Proteomes" id="UP000237839"/>
    </source>
</evidence>
<reference evidence="5 6" key="1">
    <citation type="submission" date="2018-02" db="EMBL/GenBank/DDBJ databases">
        <title>Solimicrobium silvestre gen. nov., sp. nov., isolated from alpine forest soil.</title>
        <authorList>
            <person name="Margesin R."/>
            <person name="Albuquerque L."/>
            <person name="Zhang D.-C."/>
            <person name="Froufe H.J.C."/>
            <person name="Severino R."/>
            <person name="Roxo I."/>
            <person name="Egas C."/>
            <person name="Da Costa M.S."/>
        </authorList>
    </citation>
    <scope>NUCLEOTIDE SEQUENCE [LARGE SCALE GENOMIC DNA]</scope>
    <source>
        <strain evidence="5 6">S20-91</strain>
    </source>
</reference>
<dbReference type="Pfam" id="PF00563">
    <property type="entry name" value="EAL"/>
    <property type="match status" value="1"/>
</dbReference>
<dbReference type="SMART" id="SM00448">
    <property type="entry name" value="REC"/>
    <property type="match status" value="1"/>
</dbReference>
<dbReference type="Gene3D" id="3.40.50.2300">
    <property type="match status" value="1"/>
</dbReference>
<accession>A0A2S9GSF9</accession>
<dbReference type="SMART" id="SM00267">
    <property type="entry name" value="GGDEF"/>
    <property type="match status" value="1"/>
</dbReference>
<dbReference type="InterPro" id="IPR001633">
    <property type="entry name" value="EAL_dom"/>
</dbReference>
<dbReference type="Pfam" id="PF11849">
    <property type="entry name" value="DUF3369"/>
    <property type="match status" value="1"/>
</dbReference>
<dbReference type="PROSITE" id="PS50883">
    <property type="entry name" value="EAL"/>
    <property type="match status" value="1"/>
</dbReference>
<dbReference type="InterPro" id="IPR050706">
    <property type="entry name" value="Cyclic-di-GMP_PDE-like"/>
</dbReference>
<dbReference type="Pfam" id="PF00990">
    <property type="entry name" value="GGDEF"/>
    <property type="match status" value="1"/>
</dbReference>
<evidence type="ECO:0000256" key="1">
    <source>
        <dbReference type="PROSITE-ProRule" id="PRU00169"/>
    </source>
</evidence>
<feature type="domain" description="EAL" evidence="3">
    <location>
        <begin position="488"/>
        <end position="741"/>
    </location>
</feature>
<dbReference type="InterPro" id="IPR035919">
    <property type="entry name" value="EAL_sf"/>
</dbReference>
<dbReference type="SUPFAM" id="SSF141868">
    <property type="entry name" value="EAL domain-like"/>
    <property type="match status" value="1"/>
</dbReference>
<dbReference type="PANTHER" id="PTHR33121">
    <property type="entry name" value="CYCLIC DI-GMP PHOSPHODIESTERASE PDEF"/>
    <property type="match status" value="1"/>
</dbReference>
<dbReference type="InterPro" id="IPR029787">
    <property type="entry name" value="Nucleotide_cyclase"/>
</dbReference>
<evidence type="ECO:0000259" key="3">
    <source>
        <dbReference type="PROSITE" id="PS50883"/>
    </source>
</evidence>
<feature type="domain" description="Response regulatory" evidence="2">
    <location>
        <begin position="34"/>
        <end position="158"/>
    </location>
</feature>
<feature type="modified residue" description="4-aspartylphosphate" evidence="1">
    <location>
        <position position="89"/>
    </location>
</feature>
<sequence>MSDIQHSSHDELIFLEELEKSDPQVKHEGNLTWRIMIIDDDPDVHSATTFALSSLAIQNRSLSFLHAYSAVQAKEILKNETDIAVILLDVVMEQEDAGLQLVNLIRNEMNLSEVRIILRTGQPGYAPEIDAIRDFDINDYKTKSELTRTKLFTTITSAIRSYDQICSINTLRRASDITTRSSRELISQTNLNEFSAIAIRSIIDYFEMPNINLLLFKQEEPGGAVNIIAANGQFSHLLNTPIKSTDNAIILHTIENCLVQQQNILESNHAALYLSNTTQTRYALYVGVNKNITPQDARFLDVFSSNVSVCLDNVLLNIRLRNHAFTDPLTNMPNRLKLLHMLDQILAQKNRPQTTLALIDIDHFAETNNALGHQFGDLLLCAVAERLRHHFEHSCKLARIGSDTFSIVGHNDIVRPEIILSLFYAPFLIEKQDVQLSATIGLVKLDDYQGDTSDALKDTNIALKRAKKQQRTGYVYFTNNMGVEIRERVRLMRALNSAFQKNHLFVVYQPQVNIGTGKAVGAEALLRWKTTEGKFIPPDQFIPIAEYSGLIIELGDWVLRNACYELQNLIKKGYTDFKMSVNVSQAQFLHPEFLNSVRRAITDTGIPPELLDLEITESMAMEDPIFLMETLHQLKKIGVKISIDDFGTGFSSLSYLQKLPIDQLKIDRSFVSQIVDASSSASIPKMIIQLCQSLGLTVIAEGVEELKQAEALMSFGCSLAQGYYYAKPLETPKLHEWLEHR</sequence>
<dbReference type="AlphaFoldDB" id="A0A2S9GSF9"/>
<dbReference type="GO" id="GO:0071111">
    <property type="term" value="F:cyclic-guanylate-specific phosphodiesterase activity"/>
    <property type="evidence" value="ECO:0007669"/>
    <property type="project" value="InterPro"/>
</dbReference>
<organism evidence="5 6">
    <name type="scientific">Solimicrobium silvestre</name>
    <dbReference type="NCBI Taxonomy" id="2099400"/>
    <lineage>
        <taxon>Bacteria</taxon>
        <taxon>Pseudomonadati</taxon>
        <taxon>Pseudomonadota</taxon>
        <taxon>Betaproteobacteria</taxon>
        <taxon>Burkholderiales</taxon>
        <taxon>Oxalobacteraceae</taxon>
        <taxon>Solimicrobium</taxon>
    </lineage>
</organism>
<dbReference type="Gene3D" id="3.30.70.270">
    <property type="match status" value="1"/>
</dbReference>
<dbReference type="NCBIfam" id="TIGR00254">
    <property type="entry name" value="GGDEF"/>
    <property type="match status" value="1"/>
</dbReference>
<feature type="domain" description="GGDEF" evidence="4">
    <location>
        <begin position="352"/>
        <end position="479"/>
    </location>
</feature>
<dbReference type="InterPro" id="IPR000160">
    <property type="entry name" value="GGDEF_dom"/>
</dbReference>
<dbReference type="CDD" id="cd01948">
    <property type="entry name" value="EAL"/>
    <property type="match status" value="1"/>
</dbReference>
<evidence type="ECO:0000259" key="2">
    <source>
        <dbReference type="PROSITE" id="PS50110"/>
    </source>
</evidence>
<dbReference type="InterPro" id="IPR021800">
    <property type="entry name" value="DUF3369"/>
</dbReference>
<dbReference type="InterPro" id="IPR001789">
    <property type="entry name" value="Sig_transdc_resp-reg_receiver"/>
</dbReference>
<dbReference type="CDD" id="cd01949">
    <property type="entry name" value="GGDEF"/>
    <property type="match status" value="1"/>
</dbReference>
<evidence type="ECO:0000313" key="5">
    <source>
        <dbReference type="EMBL" id="PRC90659.1"/>
    </source>
</evidence>
<dbReference type="PANTHER" id="PTHR33121:SF70">
    <property type="entry name" value="SIGNALING PROTEIN YKOW"/>
    <property type="match status" value="1"/>
</dbReference>
<dbReference type="InterPro" id="IPR043128">
    <property type="entry name" value="Rev_trsase/Diguanyl_cyclase"/>
</dbReference>
<evidence type="ECO:0000259" key="4">
    <source>
        <dbReference type="PROSITE" id="PS50887"/>
    </source>
</evidence>
<dbReference type="GO" id="GO:0000160">
    <property type="term" value="P:phosphorelay signal transduction system"/>
    <property type="evidence" value="ECO:0007669"/>
    <property type="project" value="InterPro"/>
</dbReference>
<dbReference type="RefSeq" id="WP_243405539.1">
    <property type="nucleotide sequence ID" value="NZ_PUGF01000039.1"/>
</dbReference>
<dbReference type="SUPFAM" id="SSF55073">
    <property type="entry name" value="Nucleotide cyclase"/>
    <property type="match status" value="1"/>
</dbReference>
<dbReference type="Proteomes" id="UP000237839">
    <property type="component" value="Unassembled WGS sequence"/>
</dbReference>
<dbReference type="EMBL" id="PUGF01000039">
    <property type="protein sequence ID" value="PRC90659.1"/>
    <property type="molecule type" value="Genomic_DNA"/>
</dbReference>
<comment type="caution">
    <text evidence="5">The sequence shown here is derived from an EMBL/GenBank/DDBJ whole genome shotgun (WGS) entry which is preliminary data.</text>
</comment>
<name>A0A2S9GSF9_9BURK</name>
<protein>
    <submittedName>
        <fullName evidence="5">GGDEF: diguanylate cyclase (GGDEF) domain</fullName>
    </submittedName>
</protein>
<keyword evidence="6" id="KW-1185">Reference proteome</keyword>
<dbReference type="PROSITE" id="PS50110">
    <property type="entry name" value="RESPONSE_REGULATORY"/>
    <property type="match status" value="1"/>
</dbReference>
<dbReference type="InterPro" id="IPR011006">
    <property type="entry name" value="CheY-like_superfamily"/>
</dbReference>
<dbReference type="PROSITE" id="PS50887">
    <property type="entry name" value="GGDEF"/>
    <property type="match status" value="1"/>
</dbReference>